<accession>A0AAX4P1D9</accession>
<evidence type="ECO:0000313" key="3">
    <source>
        <dbReference type="Proteomes" id="UP001472866"/>
    </source>
</evidence>
<keyword evidence="1" id="KW-1133">Transmembrane helix</keyword>
<keyword evidence="1" id="KW-0472">Membrane</keyword>
<feature type="transmembrane region" description="Helical" evidence="1">
    <location>
        <begin position="87"/>
        <end position="110"/>
    </location>
</feature>
<dbReference type="AlphaFoldDB" id="A0AAX4P1D9"/>
<dbReference type="Pfam" id="PF15159">
    <property type="entry name" value="PIG-Y"/>
    <property type="match status" value="1"/>
</dbReference>
<reference evidence="2 3" key="1">
    <citation type="submission" date="2024-03" db="EMBL/GenBank/DDBJ databases">
        <title>Complete genome sequence of the green alga Chloropicon roscoffensis RCC1871.</title>
        <authorList>
            <person name="Lemieux C."/>
            <person name="Pombert J.-F."/>
            <person name="Otis C."/>
            <person name="Turmel M."/>
        </authorList>
    </citation>
    <scope>NUCLEOTIDE SEQUENCE [LARGE SCALE GENOMIC DNA]</scope>
    <source>
        <strain evidence="2 3">RCC1871</strain>
    </source>
</reference>
<protein>
    <submittedName>
        <fullName evidence="2">Uncharacterized protein</fullName>
    </submittedName>
</protein>
<organism evidence="2 3">
    <name type="scientific">Chloropicon roscoffensis</name>
    <dbReference type="NCBI Taxonomy" id="1461544"/>
    <lineage>
        <taxon>Eukaryota</taxon>
        <taxon>Viridiplantae</taxon>
        <taxon>Chlorophyta</taxon>
        <taxon>Chloropicophyceae</taxon>
        <taxon>Chloropicales</taxon>
        <taxon>Chloropicaceae</taxon>
        <taxon>Chloropicon</taxon>
    </lineage>
</organism>
<keyword evidence="1" id="KW-0812">Transmembrane</keyword>
<evidence type="ECO:0000256" key="1">
    <source>
        <dbReference type="SAM" id="Phobius"/>
    </source>
</evidence>
<dbReference type="InterPro" id="IPR029164">
    <property type="entry name" value="PIG-Y"/>
</dbReference>
<gene>
    <name evidence="2" type="ORF">HKI87_02g11400</name>
</gene>
<proteinExistence type="predicted"/>
<sequence>MIPSRMAGSRRGQVRHVEWRRVSSTHDLHDLLGSRALQKNRTAALVGGILLIAFGTGFGVLSLWSIAATGARERSASKWSSETFDTGRYYTLLVPLTVPTAIVLVTVHWFHTKLLKHAYA</sequence>
<keyword evidence="3" id="KW-1185">Reference proteome</keyword>
<dbReference type="EMBL" id="CP151502">
    <property type="protein sequence ID" value="WZN59614.1"/>
    <property type="molecule type" value="Genomic_DNA"/>
</dbReference>
<name>A0AAX4P1D9_9CHLO</name>
<evidence type="ECO:0000313" key="2">
    <source>
        <dbReference type="EMBL" id="WZN59614.1"/>
    </source>
</evidence>
<feature type="transmembrane region" description="Helical" evidence="1">
    <location>
        <begin position="43"/>
        <end position="67"/>
    </location>
</feature>
<dbReference type="Proteomes" id="UP001472866">
    <property type="component" value="Chromosome 02"/>
</dbReference>